<dbReference type="AlphaFoldDB" id="A0A6A5VLR0"/>
<evidence type="ECO:0000313" key="6">
    <source>
        <dbReference type="Proteomes" id="UP000800036"/>
    </source>
</evidence>
<dbReference type="InterPro" id="IPR057027">
    <property type="entry name" value="TPR_mt"/>
</dbReference>
<evidence type="ECO:0000256" key="1">
    <source>
        <dbReference type="ARBA" id="ARBA00022737"/>
    </source>
</evidence>
<feature type="compositionally biased region" description="Polar residues" evidence="3">
    <location>
        <begin position="638"/>
        <end position="653"/>
    </location>
</feature>
<dbReference type="PANTHER" id="PTHR47939:SF5">
    <property type="entry name" value="PENTACOTRIPEPTIDE-REPEAT REGION OF PRORP DOMAIN-CONTAINING PROTEIN"/>
    <property type="match status" value="1"/>
</dbReference>
<dbReference type="InterPro" id="IPR011990">
    <property type="entry name" value="TPR-like_helical_dom_sf"/>
</dbReference>
<name>A0A6A5VLR0_9PLEO</name>
<organism evidence="5 6">
    <name type="scientific">Bimuria novae-zelandiae CBS 107.79</name>
    <dbReference type="NCBI Taxonomy" id="1447943"/>
    <lineage>
        <taxon>Eukaryota</taxon>
        <taxon>Fungi</taxon>
        <taxon>Dikarya</taxon>
        <taxon>Ascomycota</taxon>
        <taxon>Pezizomycotina</taxon>
        <taxon>Dothideomycetes</taxon>
        <taxon>Pleosporomycetidae</taxon>
        <taxon>Pleosporales</taxon>
        <taxon>Massarineae</taxon>
        <taxon>Didymosphaeriaceae</taxon>
        <taxon>Bimuria</taxon>
    </lineage>
</organism>
<dbReference type="Pfam" id="PF13812">
    <property type="entry name" value="PPR_3"/>
    <property type="match status" value="1"/>
</dbReference>
<feature type="compositionally biased region" description="Polar residues" evidence="3">
    <location>
        <begin position="667"/>
        <end position="685"/>
    </location>
</feature>
<evidence type="ECO:0000256" key="3">
    <source>
        <dbReference type="SAM" id="MobiDB-lite"/>
    </source>
</evidence>
<protein>
    <recommendedName>
        <fullName evidence="4">Pentatricopeptide repeat-containing protein-mitochondrial domain-containing protein</fullName>
    </recommendedName>
</protein>
<dbReference type="OrthoDB" id="747253at2759"/>
<sequence>MPPRPFVNDALWQCLCPRWTQVAARTDSRLIGAASAIRSSTPKRFPHGSTSSAVPKQPCHAYNTAANAPKTRPESIGAFDSFRGGLSDSRGAPNESYFEQNVAPDGYARRSSDELYAYLRVAATKELHSDVMKMLRVLIMEKRERPNLAMYTALLHSYASPQWGSAGKIRKALEDMAIAGIELDARACECTLEALAVHPDSFTRTDILEYMRERWWTPTPRAQSFVVAGMLRERCFEMALEKLESMIKEGVRIEPWLWDKALWMLLEFGEVEEAFHVLNLKRNVVANADASVSGSLWTQLLDVAGKRHIAEAASMIWHTQVVPGYIKPTTGTCLNVLSVASRVGDVKLATDVFRILAERNTVFINHHYEALIHCYLVANDLPAALSVILIMQDASLKITEDELHPLYGYLCKDKDRPMNAFMQLQDLERSGRTVPTAAVNICIKASITLGNLPEGIELYKALKSVAKAGPTTATFNELFRGCNLNSRKELAMYLASEMIQLDIRPDRITYDRLILTCCMAGDLDDALAYFEEMMAEGLAPRRRTHERLIEDTVKARDGRCVALLKQYKEAEYRVDARAVYLERQVLQHFEEGGAAKKDVKDESQEEALDALQREWELKMDQESKTEETPQKDVATVSEGISTEQSESGGQNAEGSEKRAAVDRTEEQSTALSGESETQLQPQSKVDSVPNYTKFHV</sequence>
<dbReference type="InterPro" id="IPR050667">
    <property type="entry name" value="PPR-containing_protein"/>
</dbReference>
<dbReference type="PANTHER" id="PTHR47939">
    <property type="entry name" value="MEMBRANE-ASSOCIATED SALT-INDUCIBLE PROTEIN-LIKE"/>
    <property type="match status" value="1"/>
</dbReference>
<proteinExistence type="predicted"/>
<dbReference type="PROSITE" id="PS51375">
    <property type="entry name" value="PPR"/>
    <property type="match status" value="1"/>
</dbReference>
<feature type="domain" description="Pentatricopeptide repeat-containing protein-mitochondrial" evidence="4">
    <location>
        <begin position="331"/>
        <end position="461"/>
    </location>
</feature>
<feature type="region of interest" description="Disordered" evidence="3">
    <location>
        <begin position="620"/>
        <end position="696"/>
    </location>
</feature>
<dbReference type="NCBIfam" id="TIGR00756">
    <property type="entry name" value="PPR"/>
    <property type="match status" value="1"/>
</dbReference>
<evidence type="ECO:0000313" key="5">
    <source>
        <dbReference type="EMBL" id="KAF1976632.1"/>
    </source>
</evidence>
<keyword evidence="1" id="KW-0677">Repeat</keyword>
<dbReference type="Proteomes" id="UP000800036">
    <property type="component" value="Unassembled WGS sequence"/>
</dbReference>
<feature type="compositionally biased region" description="Basic and acidic residues" evidence="3">
    <location>
        <begin position="620"/>
        <end position="630"/>
    </location>
</feature>
<dbReference type="EMBL" id="ML976666">
    <property type="protein sequence ID" value="KAF1976632.1"/>
    <property type="molecule type" value="Genomic_DNA"/>
</dbReference>
<accession>A0A6A5VLR0</accession>
<evidence type="ECO:0000259" key="4">
    <source>
        <dbReference type="Pfam" id="PF23276"/>
    </source>
</evidence>
<feature type="compositionally biased region" description="Basic and acidic residues" evidence="3">
    <location>
        <begin position="654"/>
        <end position="666"/>
    </location>
</feature>
<dbReference type="InterPro" id="IPR002885">
    <property type="entry name" value="PPR_rpt"/>
</dbReference>
<evidence type="ECO:0000256" key="2">
    <source>
        <dbReference type="PROSITE-ProRule" id="PRU00708"/>
    </source>
</evidence>
<gene>
    <name evidence="5" type="ORF">BU23DRAFT_455456</name>
</gene>
<feature type="repeat" description="PPR" evidence="2">
    <location>
        <begin position="506"/>
        <end position="540"/>
    </location>
</feature>
<keyword evidence="6" id="KW-1185">Reference proteome</keyword>
<dbReference type="Pfam" id="PF23276">
    <property type="entry name" value="TPR_24"/>
    <property type="match status" value="1"/>
</dbReference>
<dbReference type="Gene3D" id="1.25.40.10">
    <property type="entry name" value="Tetratricopeptide repeat domain"/>
    <property type="match status" value="2"/>
</dbReference>
<reference evidence="5" key="1">
    <citation type="journal article" date="2020" name="Stud. Mycol.">
        <title>101 Dothideomycetes genomes: a test case for predicting lifestyles and emergence of pathogens.</title>
        <authorList>
            <person name="Haridas S."/>
            <person name="Albert R."/>
            <person name="Binder M."/>
            <person name="Bloem J."/>
            <person name="Labutti K."/>
            <person name="Salamov A."/>
            <person name="Andreopoulos B."/>
            <person name="Baker S."/>
            <person name="Barry K."/>
            <person name="Bills G."/>
            <person name="Bluhm B."/>
            <person name="Cannon C."/>
            <person name="Castanera R."/>
            <person name="Culley D."/>
            <person name="Daum C."/>
            <person name="Ezra D."/>
            <person name="Gonzalez J."/>
            <person name="Henrissat B."/>
            <person name="Kuo A."/>
            <person name="Liang C."/>
            <person name="Lipzen A."/>
            <person name="Lutzoni F."/>
            <person name="Magnuson J."/>
            <person name="Mondo S."/>
            <person name="Nolan M."/>
            <person name="Ohm R."/>
            <person name="Pangilinan J."/>
            <person name="Park H.-J."/>
            <person name="Ramirez L."/>
            <person name="Alfaro M."/>
            <person name="Sun H."/>
            <person name="Tritt A."/>
            <person name="Yoshinaga Y."/>
            <person name="Zwiers L.-H."/>
            <person name="Turgeon B."/>
            <person name="Goodwin S."/>
            <person name="Spatafora J."/>
            <person name="Crous P."/>
            <person name="Grigoriev I."/>
        </authorList>
    </citation>
    <scope>NUCLEOTIDE SEQUENCE</scope>
    <source>
        <strain evidence="5">CBS 107.79</strain>
    </source>
</reference>